<dbReference type="Proteomes" id="UP000194151">
    <property type="component" value="Chromosome"/>
</dbReference>
<gene>
    <name evidence="1" type="ORF">CAL12_14955</name>
</gene>
<keyword evidence="2" id="KW-1185">Reference proteome</keyword>
<dbReference type="RefSeq" id="WP_086065242.1">
    <property type="nucleotide sequence ID" value="NZ_CP021108.1"/>
</dbReference>
<accession>A0A1W6YN58</accession>
<dbReference type="OrthoDB" id="9910940at2"/>
<evidence type="ECO:0000313" key="2">
    <source>
        <dbReference type="Proteomes" id="UP000194151"/>
    </source>
</evidence>
<evidence type="ECO:0000313" key="1">
    <source>
        <dbReference type="EMBL" id="ARP81983.1"/>
    </source>
</evidence>
<dbReference type="AlphaFoldDB" id="A0A1W6YN58"/>
<protein>
    <submittedName>
        <fullName evidence="1">Uncharacterized protein</fullName>
    </submittedName>
</protein>
<dbReference type="EMBL" id="CP021108">
    <property type="protein sequence ID" value="ARP81983.1"/>
    <property type="molecule type" value="Genomic_DNA"/>
</dbReference>
<organism evidence="1 2">
    <name type="scientific">Bordetella genomosp. 8</name>
    <dbReference type="NCBI Taxonomy" id="1416806"/>
    <lineage>
        <taxon>Bacteria</taxon>
        <taxon>Pseudomonadati</taxon>
        <taxon>Pseudomonadota</taxon>
        <taxon>Betaproteobacteria</taxon>
        <taxon>Burkholderiales</taxon>
        <taxon>Alcaligenaceae</taxon>
        <taxon>Bordetella</taxon>
    </lineage>
</organism>
<proteinExistence type="predicted"/>
<dbReference type="KEGG" id="bgv:CAL12_14955"/>
<sequence length="109" mass="11083">MSALMQFLARRLAAGIFLFGLGAGVLVGAGATTLASMSVQFTISTQCNVRSAAEFSAAATPSVSCLHGEPANVLLVDDAPVIAAADTGSESGPAPAIPNARRQFWVVTF</sequence>
<name>A0A1W6YN58_9BORD</name>
<reference evidence="1 2" key="1">
    <citation type="submission" date="2017-05" db="EMBL/GenBank/DDBJ databases">
        <title>Complete and WGS of Bordetella genogroups.</title>
        <authorList>
            <person name="Spilker T."/>
            <person name="LiPuma J."/>
        </authorList>
    </citation>
    <scope>NUCLEOTIDE SEQUENCE [LARGE SCALE GENOMIC DNA]</scope>
    <source>
        <strain evidence="1 2">AU19157</strain>
    </source>
</reference>